<evidence type="ECO:0000313" key="2">
    <source>
        <dbReference type="EMBL" id="RRT62292.1"/>
    </source>
</evidence>
<reference evidence="2 3" key="1">
    <citation type="journal article" date="2014" name="Agronomy (Basel)">
        <title>A Draft Genome Sequence for Ensete ventricosum, the Drought-Tolerant Tree Against Hunger.</title>
        <authorList>
            <person name="Harrison J."/>
            <person name="Moore K.A."/>
            <person name="Paszkiewicz K."/>
            <person name="Jones T."/>
            <person name="Grant M."/>
            <person name="Ambacheew D."/>
            <person name="Muzemil S."/>
            <person name="Studholme D.J."/>
        </authorList>
    </citation>
    <scope>NUCLEOTIDE SEQUENCE [LARGE SCALE GENOMIC DNA]</scope>
</reference>
<dbReference type="Proteomes" id="UP000287651">
    <property type="component" value="Unassembled WGS sequence"/>
</dbReference>
<evidence type="ECO:0000313" key="3">
    <source>
        <dbReference type="Proteomes" id="UP000287651"/>
    </source>
</evidence>
<sequence length="354" mass="38436">MPTLPGCCRHGRSRLRHKRLEKWLSAFTAASVRVSLTHPLRPPPSAPARPSLTSANNDDDSNNCGCFGECWNACPRTSRSSSVEEAALNLGCVPRRVSKSQHGSNPGCYLSPMANDVRSASLKISDSNRPNLDYMSGITPSLSNAQNSASQFPSWYTALFKPTHMTCSSFPEIKFNNSDVPRGHANSTIFNRGGCPIATKPPASYQERVSGPLANCTTPNPSGVYPLYYSDNQPAVVSCPSFQIIRGPRHHLATDTTHCAESHGEAEIHFAVSPIGNRNTIGASRGDSSYMETSKIGWDLSLRLGLPSPPSFEESTWTNDHEDAGSNNLSGVSKYYGLPIARESAINLRHLMFP</sequence>
<comment type="caution">
    <text evidence="2">The sequence shown here is derived from an EMBL/GenBank/DDBJ whole genome shotgun (WGS) entry which is preliminary data.</text>
</comment>
<feature type="region of interest" description="Disordered" evidence="1">
    <location>
        <begin position="37"/>
        <end position="56"/>
    </location>
</feature>
<gene>
    <name evidence="2" type="ORF">B296_00032370</name>
</gene>
<protein>
    <submittedName>
        <fullName evidence="2">Uncharacterized protein</fullName>
    </submittedName>
</protein>
<dbReference type="PANTHER" id="PTHR35300:SF4">
    <property type="entry name" value="HISTONE ACETYLTRANSFERASE"/>
    <property type="match status" value="1"/>
</dbReference>
<evidence type="ECO:0000256" key="1">
    <source>
        <dbReference type="SAM" id="MobiDB-lite"/>
    </source>
</evidence>
<dbReference type="PANTHER" id="PTHR35300">
    <property type="entry name" value="COACTIVATOR CBP, KIX DOMAIN-CONTAINING PROTEIN-RELATED"/>
    <property type="match status" value="1"/>
</dbReference>
<accession>A0A426ZEB5</accession>
<name>A0A426ZEB5_ENSVE</name>
<organism evidence="2 3">
    <name type="scientific">Ensete ventricosum</name>
    <name type="common">Abyssinian banana</name>
    <name type="synonym">Musa ensete</name>
    <dbReference type="NCBI Taxonomy" id="4639"/>
    <lineage>
        <taxon>Eukaryota</taxon>
        <taxon>Viridiplantae</taxon>
        <taxon>Streptophyta</taxon>
        <taxon>Embryophyta</taxon>
        <taxon>Tracheophyta</taxon>
        <taxon>Spermatophyta</taxon>
        <taxon>Magnoliopsida</taxon>
        <taxon>Liliopsida</taxon>
        <taxon>Zingiberales</taxon>
        <taxon>Musaceae</taxon>
        <taxon>Ensete</taxon>
    </lineage>
</organism>
<dbReference type="EMBL" id="AMZH03007043">
    <property type="protein sequence ID" value="RRT62292.1"/>
    <property type="molecule type" value="Genomic_DNA"/>
</dbReference>
<dbReference type="AlphaFoldDB" id="A0A426ZEB5"/>
<proteinExistence type="predicted"/>